<dbReference type="OrthoDB" id="9810250at2"/>
<dbReference type="Proteomes" id="UP000676478">
    <property type="component" value="Unassembled WGS sequence"/>
</dbReference>
<sequence length="196" mass="22883">MESRTKERLGATLQRLTDDEQFDTITVKRLVLESHVNRQTFYYHFQDKFDCLQYQFDHEAQRLVGKVTADNWLASYLSLFRYIDAHQNFCHHVVDSHAYSEFDDFILETIDLIVERLKQSLKQACPQLHFRNESGLLLFEYGLQGIVRNWFRSGLRENPALVVEGIGPVSQRQLAMLLETESLLTKVSVKQQLASV</sequence>
<protein>
    <submittedName>
        <fullName evidence="4 5">Transcriptional regulator</fullName>
    </submittedName>
</protein>
<dbReference type="Gene3D" id="1.10.357.10">
    <property type="entry name" value="Tetracycline Repressor, domain 2"/>
    <property type="match status" value="1"/>
</dbReference>
<organism evidence="4 9">
    <name type="scientific">Levilactobacillus brevis</name>
    <name type="common">Lactobacillus brevis</name>
    <dbReference type="NCBI Taxonomy" id="1580"/>
    <lineage>
        <taxon>Bacteria</taxon>
        <taxon>Bacillati</taxon>
        <taxon>Bacillota</taxon>
        <taxon>Bacilli</taxon>
        <taxon>Lactobacillales</taxon>
        <taxon>Lactobacillaceae</taxon>
        <taxon>Levilactobacillus</taxon>
    </lineage>
</organism>
<dbReference type="EMBL" id="JAERKF010000020">
    <property type="protein sequence ID" value="MBS1011643.1"/>
    <property type="molecule type" value="Genomic_DNA"/>
</dbReference>
<dbReference type="EMBL" id="CP031198">
    <property type="protein sequence ID" value="QCZ52098.1"/>
    <property type="molecule type" value="Genomic_DNA"/>
</dbReference>
<evidence type="ECO:0000313" key="4">
    <source>
        <dbReference type="EMBL" id="MBS1011643.1"/>
    </source>
</evidence>
<dbReference type="InterPro" id="IPR009057">
    <property type="entry name" value="Homeodomain-like_sf"/>
</dbReference>
<reference evidence="4" key="3">
    <citation type="submission" date="2020-12" db="EMBL/GenBank/DDBJ databases">
        <authorList>
            <person name="Mcmullen J.G."/>
        </authorList>
    </citation>
    <scope>NUCLEOTIDE SEQUENCE</scope>
    <source>
        <strain evidence="4">Dm-2019-70</strain>
    </source>
</reference>
<dbReference type="AlphaFoldDB" id="A0A0C1PT02"/>
<reference evidence="5 7" key="1">
    <citation type="submission" date="2017-09" db="EMBL/GenBank/DDBJ databases">
        <title>Genome sequence of Lactobacillus brevis D7.</title>
        <authorList>
            <person name="Kwon M.-S."/>
            <person name="Lim S.K."/>
            <person name="Choi H.-J."/>
        </authorList>
    </citation>
    <scope>NUCLEOTIDE SEQUENCE [LARGE SCALE GENOMIC DNA]</scope>
    <source>
        <strain evidence="5 7">D7</strain>
    </source>
</reference>
<evidence type="ECO:0000256" key="1">
    <source>
        <dbReference type="ARBA" id="ARBA00023125"/>
    </source>
</evidence>
<reference evidence="4" key="4">
    <citation type="submission" date="2022-09" db="EMBL/GenBank/DDBJ databases">
        <title>Genome-inferred correspondence between phylogeny and metabolic traits in the wild Drosophila gut microbiome.</title>
        <authorList>
            <person name="Bueno E."/>
            <person name="Blow F."/>
            <person name="Douglas A.E."/>
        </authorList>
    </citation>
    <scope>NUCLEOTIDE SEQUENCE</scope>
    <source>
        <strain evidence="4">Dm-2019-70</strain>
    </source>
</reference>
<dbReference type="Proteomes" id="UP000307074">
    <property type="component" value="Chromosome"/>
</dbReference>
<dbReference type="InterPro" id="IPR001647">
    <property type="entry name" value="HTH_TetR"/>
</dbReference>
<evidence type="ECO:0000313" key="7">
    <source>
        <dbReference type="Proteomes" id="UP000217918"/>
    </source>
</evidence>
<evidence type="ECO:0000259" key="3">
    <source>
        <dbReference type="PROSITE" id="PS50977"/>
    </source>
</evidence>
<dbReference type="GO" id="GO:0003677">
    <property type="term" value="F:DNA binding"/>
    <property type="evidence" value="ECO:0007669"/>
    <property type="project" value="UniProtKB-UniRule"/>
</dbReference>
<dbReference type="InterPro" id="IPR039532">
    <property type="entry name" value="TetR_C_Firmicutes"/>
</dbReference>
<evidence type="ECO:0000313" key="9">
    <source>
        <dbReference type="Proteomes" id="UP000676478"/>
    </source>
</evidence>
<keyword evidence="1 2" id="KW-0238">DNA-binding</keyword>
<accession>A0A0C1PT02</accession>
<feature type="DNA-binding region" description="H-T-H motif" evidence="2">
    <location>
        <begin position="26"/>
        <end position="45"/>
    </location>
</feature>
<proteinExistence type="predicted"/>
<dbReference type="SUPFAM" id="SSF46689">
    <property type="entry name" value="Homeodomain-like"/>
    <property type="match status" value="1"/>
</dbReference>
<dbReference type="RefSeq" id="WP_011666888.1">
    <property type="nucleotide sequence ID" value="NZ_BEWS01000019.1"/>
</dbReference>
<evidence type="ECO:0000313" key="6">
    <source>
        <dbReference type="EMBL" id="QCZ52098.1"/>
    </source>
</evidence>
<gene>
    <name evidence="5" type="ORF">CNR29_00505</name>
    <name evidence="4" type="ORF">JK167_12520</name>
    <name evidence="6" type="ORF">UCCLBBS449_0101</name>
</gene>
<dbReference type="PROSITE" id="PS50977">
    <property type="entry name" value="HTH_TETR_2"/>
    <property type="match status" value="1"/>
</dbReference>
<dbReference type="Proteomes" id="UP000217918">
    <property type="component" value="Unassembled WGS sequence"/>
</dbReference>
<dbReference type="InterPro" id="IPR050624">
    <property type="entry name" value="HTH-type_Tx_Regulator"/>
</dbReference>
<dbReference type="GeneID" id="56991874"/>
<dbReference type="OMA" id="LCEESHV"/>
<dbReference type="PANTHER" id="PTHR43479:SF7">
    <property type="entry name" value="TETR-FAMILY TRANSCRIPTIONAL REGULATOR"/>
    <property type="match status" value="1"/>
</dbReference>
<name>A0A0C1PT02_LEVBR</name>
<evidence type="ECO:0000313" key="5">
    <source>
        <dbReference type="EMBL" id="PBQ22574.1"/>
    </source>
</evidence>
<dbReference type="SMR" id="A0A0C1PT02"/>
<evidence type="ECO:0000313" key="8">
    <source>
        <dbReference type="Proteomes" id="UP000307074"/>
    </source>
</evidence>
<reference evidence="6 8" key="2">
    <citation type="submission" date="2018-07" db="EMBL/GenBank/DDBJ databases">
        <authorList>
            <person name="Feyereisen M."/>
        </authorList>
    </citation>
    <scope>NUCLEOTIDE SEQUENCE [LARGE SCALE GENOMIC DNA]</scope>
    <source>
        <strain evidence="6 8">UCCLBBS449</strain>
    </source>
</reference>
<evidence type="ECO:0000256" key="2">
    <source>
        <dbReference type="PROSITE-ProRule" id="PRU00335"/>
    </source>
</evidence>
<dbReference type="PANTHER" id="PTHR43479">
    <property type="entry name" value="ACREF/ENVCD OPERON REPRESSOR-RELATED"/>
    <property type="match status" value="1"/>
</dbReference>
<dbReference type="EMBL" id="NVYO01000001">
    <property type="protein sequence ID" value="PBQ22574.1"/>
    <property type="molecule type" value="Genomic_DNA"/>
</dbReference>
<feature type="domain" description="HTH tetR-type" evidence="3">
    <location>
        <begin position="3"/>
        <end position="63"/>
    </location>
</feature>
<dbReference type="Pfam" id="PF14278">
    <property type="entry name" value="TetR_C_8"/>
    <property type="match status" value="1"/>
</dbReference>